<protein>
    <recommendedName>
        <fullName evidence="1">Effector-associated domain-containing protein</fullName>
    </recommendedName>
</protein>
<dbReference type="Gene3D" id="1.25.40.10">
    <property type="entry name" value="Tetratricopeptide repeat domain"/>
    <property type="match status" value="1"/>
</dbReference>
<gene>
    <name evidence="2" type="ORF">ACE1CC_28970</name>
</gene>
<evidence type="ECO:0000259" key="1">
    <source>
        <dbReference type="Pfam" id="PF19959"/>
    </source>
</evidence>
<accession>A0ABV4XF85</accession>
<keyword evidence="3" id="KW-1185">Reference proteome</keyword>
<evidence type="ECO:0000313" key="3">
    <source>
        <dbReference type="Proteomes" id="UP001576774"/>
    </source>
</evidence>
<dbReference type="InterPro" id="IPR045434">
    <property type="entry name" value="EAD4"/>
</dbReference>
<sequence length="163" mass="18979">MGNPETFPTLFGKISYLCQNQGFGDKSIKRIRQLVEALLDYALNDSDRISRLHASWKDNSTHLSVTATLEALRHLLRDKDGFKPTEKTSDKQTRLYIGEVLPMFEELQIQKSIAETNYDLAQLYRQRNNTELAQQHYNTAHQIFQQLGAAKDIEKIEREWEHN</sequence>
<dbReference type="InterPro" id="IPR011990">
    <property type="entry name" value="TPR-like_helical_dom_sf"/>
</dbReference>
<dbReference type="Pfam" id="PF19959">
    <property type="entry name" value="EAD4"/>
    <property type="match status" value="1"/>
</dbReference>
<organism evidence="2 3">
    <name type="scientific">Floridaenema aerugineum BLCC-F46</name>
    <dbReference type="NCBI Taxonomy" id="3153654"/>
    <lineage>
        <taxon>Bacteria</taxon>
        <taxon>Bacillati</taxon>
        <taxon>Cyanobacteriota</taxon>
        <taxon>Cyanophyceae</taxon>
        <taxon>Oscillatoriophycideae</taxon>
        <taxon>Aerosakkonematales</taxon>
        <taxon>Aerosakkonemataceae</taxon>
        <taxon>Floridanema</taxon>
        <taxon>Floridanema aerugineum</taxon>
    </lineage>
</organism>
<dbReference type="RefSeq" id="WP_413273914.1">
    <property type="nucleotide sequence ID" value="NZ_JBHFNQ010000212.1"/>
</dbReference>
<dbReference type="EMBL" id="JBHFNQ010000212">
    <property type="protein sequence ID" value="MFB2880901.1"/>
    <property type="molecule type" value="Genomic_DNA"/>
</dbReference>
<comment type="caution">
    <text evidence="2">The sequence shown here is derived from an EMBL/GenBank/DDBJ whole genome shotgun (WGS) entry which is preliminary data.</text>
</comment>
<dbReference type="Proteomes" id="UP001576774">
    <property type="component" value="Unassembled WGS sequence"/>
</dbReference>
<name>A0ABV4XF85_9CYAN</name>
<feature type="domain" description="Effector-associated" evidence="1">
    <location>
        <begin position="24"/>
        <end position="111"/>
    </location>
</feature>
<proteinExistence type="predicted"/>
<evidence type="ECO:0000313" key="2">
    <source>
        <dbReference type="EMBL" id="MFB2880901.1"/>
    </source>
</evidence>
<reference evidence="2 3" key="1">
    <citation type="submission" date="2024-09" db="EMBL/GenBank/DDBJ databases">
        <title>Floridaenema gen nov. (Aerosakkonemataceae, Aerosakkonematales ord. nov., Cyanobacteria) from benthic tropical and subtropical fresh waters, with the description of four new species.</title>
        <authorList>
            <person name="Moretto J.A."/>
            <person name="Berthold D.E."/>
            <person name="Lefler F.W."/>
            <person name="Huang I.-S."/>
            <person name="Laughinghouse H. IV."/>
        </authorList>
    </citation>
    <scope>NUCLEOTIDE SEQUENCE [LARGE SCALE GENOMIC DNA]</scope>
    <source>
        <strain evidence="2 3">BLCC-F46</strain>
    </source>
</reference>
<dbReference type="SUPFAM" id="SSF48452">
    <property type="entry name" value="TPR-like"/>
    <property type="match status" value="1"/>
</dbReference>